<feature type="domain" description="PKS/mFAS DH" evidence="11">
    <location>
        <begin position="1769"/>
        <end position="2045"/>
    </location>
</feature>
<dbReference type="InterPro" id="IPR032821">
    <property type="entry name" value="PKS_assoc"/>
</dbReference>
<dbReference type="Pfam" id="PF00109">
    <property type="entry name" value="ketoacyl-synt"/>
    <property type="match status" value="1"/>
</dbReference>
<dbReference type="SMART" id="SM00827">
    <property type="entry name" value="PKS_AT"/>
    <property type="match status" value="1"/>
</dbReference>
<evidence type="ECO:0000313" key="13">
    <source>
        <dbReference type="Proteomes" id="UP000248039"/>
    </source>
</evidence>
<dbReference type="PROSITE" id="PS50075">
    <property type="entry name" value="CARRIER"/>
    <property type="match status" value="2"/>
</dbReference>
<accession>A0A2V4N108</accession>
<dbReference type="Pfam" id="PF22953">
    <property type="entry name" value="SpnB_Rossmann"/>
    <property type="match status" value="2"/>
</dbReference>
<feature type="region of interest" description="N-terminal hotdog fold" evidence="8">
    <location>
        <begin position="119"/>
        <end position="243"/>
    </location>
</feature>
<evidence type="ECO:0000256" key="3">
    <source>
        <dbReference type="ARBA" id="ARBA00022553"/>
    </source>
</evidence>
<dbReference type="GO" id="GO:0004312">
    <property type="term" value="F:fatty acid synthase activity"/>
    <property type="evidence" value="ECO:0007669"/>
    <property type="project" value="TreeGrafter"/>
</dbReference>
<dbReference type="InterPro" id="IPR020806">
    <property type="entry name" value="PKS_PP-bd"/>
</dbReference>
<keyword evidence="3" id="KW-0597">Phosphoprotein</keyword>
<dbReference type="Pfam" id="PF16197">
    <property type="entry name" value="KAsynt_C_assoc"/>
    <property type="match status" value="1"/>
</dbReference>
<dbReference type="InterPro" id="IPR036291">
    <property type="entry name" value="NAD(P)-bd_dom_sf"/>
</dbReference>
<dbReference type="InterPro" id="IPR016035">
    <property type="entry name" value="Acyl_Trfase/lysoPLipase"/>
</dbReference>
<dbReference type="Gene3D" id="3.40.47.10">
    <property type="match status" value="1"/>
</dbReference>
<dbReference type="FunFam" id="3.40.47.10:FF:000019">
    <property type="entry name" value="Polyketide synthase type I"/>
    <property type="match status" value="1"/>
</dbReference>
<comment type="caution">
    <text evidence="12">The sequence shown here is derived from an EMBL/GenBank/DDBJ whole genome shotgun (WGS) entry which is preliminary data.</text>
</comment>
<dbReference type="Gene3D" id="3.40.50.720">
    <property type="entry name" value="NAD(P)-binding Rossmann-like Domain"/>
    <property type="match status" value="2"/>
</dbReference>
<dbReference type="Pfam" id="PF00550">
    <property type="entry name" value="PP-binding"/>
    <property type="match status" value="2"/>
</dbReference>
<dbReference type="InterPro" id="IPR042104">
    <property type="entry name" value="PKS_dehydratase_sf"/>
</dbReference>
<dbReference type="InterPro" id="IPR018201">
    <property type="entry name" value="Ketoacyl_synth_AS"/>
</dbReference>
<dbReference type="SUPFAM" id="SSF55048">
    <property type="entry name" value="Probable ACP-binding domain of malonyl-CoA ACP transacylase"/>
    <property type="match status" value="1"/>
</dbReference>
<evidence type="ECO:0000256" key="7">
    <source>
        <dbReference type="ARBA" id="ARBA00023315"/>
    </source>
</evidence>
<reference evidence="12 13" key="1">
    <citation type="submission" date="2018-03" db="EMBL/GenBank/DDBJ databases">
        <title>Bioinformatic expansion and discovery of thiopeptide antibiotics.</title>
        <authorList>
            <person name="Schwalen C.J."/>
            <person name="Hudson G.A."/>
            <person name="Mitchell D.A."/>
        </authorList>
    </citation>
    <scope>NUCLEOTIDE SEQUENCE [LARGE SCALE GENOMIC DNA]</scope>
    <source>
        <strain evidence="12 13">ATCC 21389</strain>
    </source>
</reference>
<evidence type="ECO:0000256" key="4">
    <source>
        <dbReference type="ARBA" id="ARBA00022679"/>
    </source>
</evidence>
<dbReference type="SUPFAM" id="SSF53901">
    <property type="entry name" value="Thiolase-like"/>
    <property type="match status" value="1"/>
</dbReference>
<keyword evidence="13" id="KW-1185">Reference proteome</keyword>
<feature type="domain" description="Carrier" evidence="9">
    <location>
        <begin position="2486"/>
        <end position="2561"/>
    </location>
</feature>
<evidence type="ECO:0000256" key="2">
    <source>
        <dbReference type="ARBA" id="ARBA00022450"/>
    </source>
</evidence>
<feature type="region of interest" description="C-terminal hotdog fold" evidence="8">
    <location>
        <begin position="257"/>
        <end position="397"/>
    </location>
</feature>
<dbReference type="PROSITE" id="PS52019">
    <property type="entry name" value="PKS_MFAS_DH"/>
    <property type="match status" value="2"/>
</dbReference>
<feature type="domain" description="Carrier" evidence="9">
    <location>
        <begin position="830"/>
        <end position="905"/>
    </location>
</feature>
<dbReference type="Pfam" id="PF14765">
    <property type="entry name" value="PS-DH"/>
    <property type="match status" value="2"/>
</dbReference>
<protein>
    <recommendedName>
        <fullName evidence="14">Beta-ketoacyl synthase</fullName>
    </recommendedName>
</protein>
<dbReference type="SUPFAM" id="SSF47336">
    <property type="entry name" value="ACP-like"/>
    <property type="match status" value="2"/>
</dbReference>
<dbReference type="InterPro" id="IPR016039">
    <property type="entry name" value="Thiolase-like"/>
</dbReference>
<evidence type="ECO:0000259" key="9">
    <source>
        <dbReference type="PROSITE" id="PS50075"/>
    </source>
</evidence>
<dbReference type="InterPro" id="IPR013968">
    <property type="entry name" value="PKS_KR"/>
</dbReference>
<dbReference type="OrthoDB" id="9778690at2"/>
<dbReference type="Pfam" id="PF08659">
    <property type="entry name" value="KR"/>
    <property type="match status" value="2"/>
</dbReference>
<dbReference type="CDD" id="cd08956">
    <property type="entry name" value="KR_3_FAS_SDR_x"/>
    <property type="match status" value="2"/>
</dbReference>
<dbReference type="Pfam" id="PF00698">
    <property type="entry name" value="Acyl_transf_1"/>
    <property type="match status" value="1"/>
</dbReference>
<dbReference type="PANTHER" id="PTHR43775">
    <property type="entry name" value="FATTY ACID SYNTHASE"/>
    <property type="match status" value="1"/>
</dbReference>
<keyword evidence="5" id="KW-0045">Antibiotic biosynthesis</keyword>
<evidence type="ECO:0008006" key="14">
    <source>
        <dbReference type="Google" id="ProtNLM"/>
    </source>
</evidence>
<evidence type="ECO:0000256" key="8">
    <source>
        <dbReference type="PROSITE-ProRule" id="PRU01363"/>
    </source>
</evidence>
<evidence type="ECO:0000313" key="12">
    <source>
        <dbReference type="EMBL" id="PYC77430.1"/>
    </source>
</evidence>
<dbReference type="SUPFAM" id="SSF52151">
    <property type="entry name" value="FabD/lysophospholipase-like"/>
    <property type="match status" value="2"/>
</dbReference>
<dbReference type="SMART" id="SM01294">
    <property type="entry name" value="PKS_PP_betabranch"/>
    <property type="match status" value="2"/>
</dbReference>
<dbReference type="Gene3D" id="3.30.70.3290">
    <property type="match status" value="1"/>
</dbReference>
<dbReference type="SMART" id="SM00822">
    <property type="entry name" value="PKS_KR"/>
    <property type="match status" value="2"/>
</dbReference>
<keyword evidence="2" id="KW-0596">Phosphopantetheine</keyword>
<feature type="domain" description="PKS/mFAS DH" evidence="11">
    <location>
        <begin position="119"/>
        <end position="397"/>
    </location>
</feature>
<feature type="active site" description="Proton donor; for dehydratase activity" evidence="8">
    <location>
        <position position="1969"/>
    </location>
</feature>
<evidence type="ECO:0000259" key="11">
    <source>
        <dbReference type="PROSITE" id="PS52019"/>
    </source>
</evidence>
<dbReference type="PANTHER" id="PTHR43775:SF51">
    <property type="entry name" value="INACTIVE PHENOLPHTHIOCEROL SYNTHESIS POLYKETIDE SYNTHASE TYPE I PKS1-RELATED"/>
    <property type="match status" value="1"/>
</dbReference>
<dbReference type="InterPro" id="IPR009081">
    <property type="entry name" value="PP-bd_ACP"/>
</dbReference>
<comment type="pathway">
    <text evidence="1">Antibiotic biosynthesis.</text>
</comment>
<proteinExistence type="predicted"/>
<evidence type="ECO:0000256" key="6">
    <source>
        <dbReference type="ARBA" id="ARBA00023268"/>
    </source>
</evidence>
<name>A0A2V4N108_9ACTN</name>
<dbReference type="FunFam" id="1.10.1200.10:FF:000007">
    <property type="entry name" value="Probable polyketide synthase pks17"/>
    <property type="match status" value="2"/>
</dbReference>
<feature type="active site" description="Proton donor; for dehydratase activity" evidence="8">
    <location>
        <position position="320"/>
    </location>
</feature>
<dbReference type="InterPro" id="IPR016036">
    <property type="entry name" value="Malonyl_transacylase_ACP-bd"/>
</dbReference>
<dbReference type="InterPro" id="IPR001227">
    <property type="entry name" value="Ac_transferase_dom_sf"/>
</dbReference>
<feature type="active site" description="Proton acceptor; for dehydratase activity" evidence="8">
    <location>
        <position position="1801"/>
    </location>
</feature>
<feature type="non-terminal residue" evidence="12">
    <location>
        <position position="1"/>
    </location>
</feature>
<sequence>HVRGTVRYADTLTTLASNGVTRFLEVGPDAALTPMGLDDPALTFIATTRRDRSETVTLAGALGRLYSTGGPVDWEAYFAGTGARRVDLPTYAFQRSRFWMDQPGSGGDVLGAGLDAAGHPLLGALVTLPEGAGVLFTGRLSTAGQPWLADHAVGGTVLFPGTGFVELAVRAGDQLGCGTLAELTLQAPLVLPEHGGVQLQVAVGALDDSGARAVSVHSRIEDAPDGAWTRHATGLLTATEAAAHSDFDAAAWPPPGAEPLATEELYAHLAEAGLLYGPVFQGLTAGWLLGEEIYAELALPADADAAADATAYGLHPALLDACLHALALRPAAEATAKLPFAWQGVTLHAAGAGALRARLRPTGSGDSLALAVADLAGRPVLTVEALTLRAISADQLAAAQAAHHEALFQLDWLSLAVPSLPAGTVEPTVWRPTAGLDAAAAHVAAAEALVTVQNWLAAEHEAPLVVLTKGAVALPGEAVTDLAGAAVWGLVRSAQAENPGNFVLVDSDGTLDPAALVTLDEPQLLVRAGTVAAARLAKVPVVEEAAPASTFTTDGTVLVTGATGTLGRLVARHLVTAHGVRDLLLVSRRGAEAGGMPELVAELTTLGAEVAVAACDVTDRSAVAALLAEQRLAAVVHVAGVLDDGVIGSLTPERLDAVLRPKVDAAWNLHELTAHQNLGAFVLFSSAAGVFGGAGQANYAAANAYLDALAAHRRASGLPAQSLAWGLWESEQGGMGAEADVQRINRSGIESITAVQGLELLDTASTVDRALLVPIRLDLKLLQQAGDELPPLLRGLVRRPARRTAAAGGSGQAQALRARLAALAPAEQLASVLELVRAQAAAVLGHATATAVDPERAFRDLGFDSLSAVEFRNAASEATGLRLSATLVFDYPNPVALAEYLTGELTGVGEAAATVVATTTATDEPIAIVGMACRYPGGVRSPEDLWRLVADGVDAVGDFPANRGWEPDRLYDPTAERPNSTITRSGGFLYDAGEFDPAFFGISPNEALIMDPQQRLLLEASWEAFERAGIDPGTLKGSATGVYTGMMYHDYTYNSSTGAVASGRLSYVFGLEGPAVTVDTACSSSLVGLHLAVQALRSGECSLALVGGVAVMATPEVFIEFSRQKGLAPDGRCKSFAAGADGTAWGEGVGMLLVERLSDARRNGHPVLAIVRGSAINQDGASNGLTAPNGPSQRRVIRQALANAQLTVDQVDLVEAHGTGTVLGDPIEAQALLATYGQDRPGDQPLWLGSIKSNMGHTQAAAGVAGIIKVVEAMKHGVLPKTLHVDEPSPKVDWTAGNIRLLTEAREWPAVDRPRRAAVSSFGISGTNAHVIIEQPPVAVAEEAEAGNRPAVTPLVLSAKTPEALRAQAEQVHQLLAAESELALADLGYSLAVTRTAHEHRAGLVAENHAEALAGLAALAAGESSPELALGTAAPGGTAFLFTGQGSQRVGMGRELAAAEPVFAAAWAELAQHLDLGTDEQLNQTQFAQPAIFAFEVALFRLLESWGVKPDYLAGHSIGEIAAAHVAGVFSLEDAAKLVTARGRLMQALPAGGAMLAVEATEEEVAGLGVDIAAVNGPRAVVLSGPEADIDRVAERFADRRTKRLTVSHAFHSSLMDPMLDEFRAVVDGLTINQPLIPLVNDVVSVDYWVNHVRGTVRYADTLTTLVSNGVTRFLEVGPDAALTPMGLDDPALSFIATTRRDRSELRTVRSALVRLHTAGVAVDWSVVFPGARRVDLPTYPFQRRGFWLLEPFGGSGDAASMGLDAAEHPLLGAVVPAPDSDALTLTGRLSTAAQPWLADHQVGGTVLFPGTGFVELAVQAGDQAGCAVLDELTLQAPLVLPTGGVQVQVLVGASDDAGARTVSVHARPDEADQPWTRHATGLLRPGPVAAPTGLTHPGGPTAWPPAGAEPVDLTDLYPDLAEAGLEYGPVFQGLKAAWKSGQEVFAEVALPDGQAEGEAYGLHPALLDSCLHAVALTGLFGEQSVLPFSWNEVALHAAGAGAVRLRLAPAGADSVSLELFDAAGQPVASVGSLTLRAISAEQLAAARATFHESLFAVEWAPVAVPTAVAGDQPVLLRPTTGADAASARAAVREALTAVQGWLTEQQDGPLAVVTEGAVALPGERVGDLAGAAVWGLVRSAQAENPDRFLLVDTDGSLPLGVLTALDEPQLVVRDGKLYAPRLAKVPVAAEPAEAQPAAEPLEPAATFGAEGTVLVTGATGTLGQLVARHLVTAHGVRDLLLVSRRGAEAGGMPELVAELTTLGAEVAVAACDVTDRSAVAALLAEQRLAAVVHVAGVLDDGVIGSLTPERLDAVLRPKVDAAWNLHELTAHQNLGAFVLFSSAAGVFGNPGQANYAAANAYLDALAAHRRASGLPAQSLAWGLWESEQGGMGAEADVQRINRSGVDALSVAEGLELLDLAAGMDSALLVPIRLDLKALQQAGDELPPLLRGLVRVKARRAAAAGRDQSGELKARLAGLGAAEQLALLLDLVRGEAAAILGHSSPQAVEPDRAFSELGFDSLSAVEFRNQVNAVTGLRLPPTLVFDYPNARALAEYLVTELAPEAGGDEAATEDRIRRILQAIPLHRLRDAGLMESLLELGGVRAEQEDTAAEPAEQESIDDMDTESLINMAFDGLDFEDATTEAWN</sequence>
<dbReference type="Pfam" id="PF02801">
    <property type="entry name" value="Ketoacyl-synt_C"/>
    <property type="match status" value="1"/>
</dbReference>
<dbReference type="Gene3D" id="3.40.366.10">
    <property type="entry name" value="Malonyl-Coenzyme A Acyl Carrier Protein, domain 2"/>
    <property type="match status" value="2"/>
</dbReference>
<dbReference type="InterPro" id="IPR055123">
    <property type="entry name" value="SpnB-like_Rossmann"/>
</dbReference>
<dbReference type="SMART" id="SM00825">
    <property type="entry name" value="PKS_KS"/>
    <property type="match status" value="1"/>
</dbReference>
<dbReference type="InterPro" id="IPR049552">
    <property type="entry name" value="PKS_DH_N"/>
</dbReference>
<dbReference type="InterPro" id="IPR014031">
    <property type="entry name" value="Ketoacyl_synth_C"/>
</dbReference>
<dbReference type="InterPro" id="IPR057326">
    <property type="entry name" value="KR_dom"/>
</dbReference>
<dbReference type="InterPro" id="IPR014030">
    <property type="entry name" value="Ketoacyl_synth_N"/>
</dbReference>
<keyword evidence="7" id="KW-0012">Acyltransferase</keyword>
<keyword evidence="6" id="KW-0511">Multifunctional enzyme</keyword>
<feature type="region of interest" description="N-terminal hotdog fold" evidence="8">
    <location>
        <begin position="1769"/>
        <end position="1891"/>
    </location>
</feature>
<dbReference type="InterPro" id="IPR020807">
    <property type="entry name" value="PKS_DH"/>
</dbReference>
<dbReference type="RefSeq" id="WP_146259128.1">
    <property type="nucleotide sequence ID" value="NZ_PYBW01000063.1"/>
</dbReference>
<dbReference type="GO" id="GO:0006633">
    <property type="term" value="P:fatty acid biosynthetic process"/>
    <property type="evidence" value="ECO:0007669"/>
    <property type="project" value="InterPro"/>
</dbReference>
<dbReference type="InterPro" id="IPR020841">
    <property type="entry name" value="PKS_Beta-ketoAc_synthase_dom"/>
</dbReference>
<dbReference type="Proteomes" id="UP000248039">
    <property type="component" value="Unassembled WGS sequence"/>
</dbReference>
<dbReference type="PROSITE" id="PS00606">
    <property type="entry name" value="KS3_1"/>
    <property type="match status" value="1"/>
</dbReference>
<dbReference type="SUPFAM" id="SSF51735">
    <property type="entry name" value="NAD(P)-binding Rossmann-fold domains"/>
    <property type="match status" value="4"/>
</dbReference>
<dbReference type="Gene3D" id="1.10.1200.10">
    <property type="entry name" value="ACP-like"/>
    <property type="match status" value="2"/>
</dbReference>
<feature type="active site" description="Proton acceptor; for dehydratase activity" evidence="8">
    <location>
        <position position="151"/>
    </location>
</feature>
<dbReference type="CDD" id="cd00833">
    <property type="entry name" value="PKS"/>
    <property type="match status" value="1"/>
</dbReference>
<dbReference type="PROSITE" id="PS52004">
    <property type="entry name" value="KS3_2"/>
    <property type="match status" value="1"/>
</dbReference>
<evidence type="ECO:0000259" key="10">
    <source>
        <dbReference type="PROSITE" id="PS52004"/>
    </source>
</evidence>
<feature type="domain" description="Ketosynthase family 3 (KS3)" evidence="10">
    <location>
        <begin position="923"/>
        <end position="1335"/>
    </location>
</feature>
<keyword evidence="4" id="KW-0808">Transferase</keyword>
<dbReference type="InterPro" id="IPR014043">
    <property type="entry name" value="Acyl_transferase_dom"/>
</dbReference>
<dbReference type="GO" id="GO:0031177">
    <property type="term" value="F:phosphopantetheine binding"/>
    <property type="evidence" value="ECO:0007669"/>
    <property type="project" value="InterPro"/>
</dbReference>
<dbReference type="SMART" id="SM00823">
    <property type="entry name" value="PKS_PP"/>
    <property type="match status" value="2"/>
</dbReference>
<dbReference type="Pfam" id="PF21089">
    <property type="entry name" value="PKS_DH_N"/>
    <property type="match status" value="2"/>
</dbReference>
<dbReference type="GO" id="GO:0033068">
    <property type="term" value="P:macrolide biosynthetic process"/>
    <property type="evidence" value="ECO:0007669"/>
    <property type="project" value="UniProtKB-ARBA"/>
</dbReference>
<feature type="region of interest" description="C-terminal hotdog fold" evidence="8">
    <location>
        <begin position="1909"/>
        <end position="2045"/>
    </location>
</feature>
<dbReference type="InterPro" id="IPR050091">
    <property type="entry name" value="PKS_NRPS_Biosynth_Enz"/>
</dbReference>
<dbReference type="InterPro" id="IPR049900">
    <property type="entry name" value="PKS_mFAS_DH"/>
</dbReference>
<dbReference type="SMART" id="SM00826">
    <property type="entry name" value="PKS_DH"/>
    <property type="match status" value="2"/>
</dbReference>
<evidence type="ECO:0000256" key="1">
    <source>
        <dbReference type="ARBA" id="ARBA00004792"/>
    </source>
</evidence>
<dbReference type="InterPro" id="IPR036736">
    <property type="entry name" value="ACP-like_sf"/>
</dbReference>
<dbReference type="InterPro" id="IPR049551">
    <property type="entry name" value="PKS_DH_C"/>
</dbReference>
<dbReference type="EMBL" id="PYBW01000063">
    <property type="protein sequence ID" value="PYC77430.1"/>
    <property type="molecule type" value="Genomic_DNA"/>
</dbReference>
<gene>
    <name evidence="12" type="ORF">C7C46_18790</name>
</gene>
<dbReference type="GO" id="GO:0004315">
    <property type="term" value="F:3-oxoacyl-[acyl-carrier-protein] synthase activity"/>
    <property type="evidence" value="ECO:0007669"/>
    <property type="project" value="InterPro"/>
</dbReference>
<dbReference type="Gene3D" id="3.10.129.110">
    <property type="entry name" value="Polyketide synthase dehydratase"/>
    <property type="match status" value="2"/>
</dbReference>
<organism evidence="12 13">
    <name type="scientific">Streptomyces tateyamensis</name>
    <dbReference type="NCBI Taxonomy" id="565073"/>
    <lineage>
        <taxon>Bacteria</taxon>
        <taxon>Bacillati</taxon>
        <taxon>Actinomycetota</taxon>
        <taxon>Actinomycetes</taxon>
        <taxon>Kitasatosporales</taxon>
        <taxon>Streptomycetaceae</taxon>
        <taxon>Streptomyces</taxon>
    </lineage>
</organism>
<evidence type="ECO:0000256" key="5">
    <source>
        <dbReference type="ARBA" id="ARBA00023194"/>
    </source>
</evidence>